<evidence type="ECO:0000256" key="6">
    <source>
        <dbReference type="SAM" id="Phobius"/>
    </source>
</evidence>
<proteinExistence type="predicted"/>
<accession>A0A1L9NR18</accession>
<reference evidence="8 9" key="1">
    <citation type="submission" date="2016-10" db="EMBL/GenBank/DDBJ databases">
        <title>Genome sequence of Planktotalea frisia SH6-1.</title>
        <authorList>
            <person name="Poehlein A."/>
            <person name="Bakenhus I."/>
            <person name="Voget S."/>
            <person name="Brinkhoff T."/>
            <person name="Simon M."/>
        </authorList>
    </citation>
    <scope>NUCLEOTIDE SEQUENCE [LARGE SCALE GENOMIC DNA]</scope>
    <source>
        <strain evidence="8 9">SH6-1</strain>
    </source>
</reference>
<dbReference type="Proteomes" id="UP000184514">
    <property type="component" value="Unassembled WGS sequence"/>
</dbReference>
<dbReference type="InterPro" id="IPR038766">
    <property type="entry name" value="Membrane_comp_ABC_pdt"/>
</dbReference>
<dbReference type="InterPro" id="IPR003838">
    <property type="entry name" value="ABC3_permease_C"/>
</dbReference>
<protein>
    <submittedName>
        <fullName evidence="8">FtsX-like permease family protein</fullName>
    </submittedName>
</protein>
<evidence type="ECO:0000256" key="3">
    <source>
        <dbReference type="ARBA" id="ARBA00022692"/>
    </source>
</evidence>
<feature type="transmembrane region" description="Helical" evidence="6">
    <location>
        <begin position="396"/>
        <end position="421"/>
    </location>
</feature>
<feature type="transmembrane region" description="Helical" evidence="6">
    <location>
        <begin position="716"/>
        <end position="738"/>
    </location>
</feature>
<evidence type="ECO:0000256" key="5">
    <source>
        <dbReference type="ARBA" id="ARBA00023136"/>
    </source>
</evidence>
<dbReference type="PANTHER" id="PTHR30287">
    <property type="entry name" value="MEMBRANE COMPONENT OF PREDICTED ABC SUPERFAMILY METABOLITE UPTAKE TRANSPORTER"/>
    <property type="match status" value="1"/>
</dbReference>
<feature type="transmembrane region" description="Helical" evidence="6">
    <location>
        <begin position="224"/>
        <end position="247"/>
    </location>
</feature>
<sequence length="797" mass="85166">MGAGPALRALLSHWWRSPLQLFTLLVGLALATALWSGVQAINSEARASYGAAAAQVDQSQLAQIVSNNEQPLAITDYVALRRAGWLITPQIVETLELNGETLRLIGVEPLTAPALQGSFNIQSIPVDQFFDGSGFALVAKGREAAIEALGWDYNVAPNLAQGTAIADIGSVARIAMRGDTLDRLLVLPNNMQDAAALPQSLRYIAAAQDDGDIARLTDSFHLNLTAFGLLSFAVGLFIVYGAIGLAFEQRRTMFRTLRALGVSLRLLITLLIAELLIFATLAGLFGILLGYLIAAALLPDVAATLRGLYGADVTGTLQIRASWWLSGLGMAVGGTLVASIGTFLRLARLPLMDAGTPQAWAHASRRIMGIMGLLGIVLLAVALLLSSLAGSLVQGFLLLGCLLIGAAFLLPWTLDRCLAVLESISRKALPQWFWADTRSQVPGLSMALMALMLAIATNVGVSTMVSSFRLTFTGWLDQRLASELYVTLESADQADVMRRVLADDVKAFLPIVSAPTVLNGQAGEVYGVNDHATYRDHWPLLAQAKGVWDRLQDPATAIINEQLALRAGLSVGDPVPSAEGQEIIGIYSDYGNPAPQMIIGEASFRALYPEVMPLRFGLRVASDDIERVTQTLINEVGLSPNAVANQARIKALSLGIFEQTFTVTAALNILTLSVAGFSIMMSLLTLAQMRLPQLAPIWALGVTRAQLGRLELIRSVVLALVVTCLAIPLGLALSWVLLAVVNVAAFGWQLPMFVFPKSYLILAAIALLAALIAAAWPALRLARIAPHQLLQVFSSGR</sequence>
<dbReference type="AlphaFoldDB" id="A0A1L9NR18"/>
<evidence type="ECO:0000256" key="4">
    <source>
        <dbReference type="ARBA" id="ARBA00022989"/>
    </source>
</evidence>
<name>A0A1L9NR18_9RHOB</name>
<evidence type="ECO:0000256" key="2">
    <source>
        <dbReference type="ARBA" id="ARBA00022475"/>
    </source>
</evidence>
<evidence type="ECO:0000313" key="9">
    <source>
        <dbReference type="Proteomes" id="UP000184514"/>
    </source>
</evidence>
<evidence type="ECO:0000259" key="7">
    <source>
        <dbReference type="Pfam" id="PF02687"/>
    </source>
</evidence>
<evidence type="ECO:0000256" key="1">
    <source>
        <dbReference type="ARBA" id="ARBA00004651"/>
    </source>
</evidence>
<feature type="transmembrane region" description="Helical" evidence="6">
    <location>
        <begin position="441"/>
        <end position="461"/>
    </location>
</feature>
<evidence type="ECO:0000313" key="8">
    <source>
        <dbReference type="EMBL" id="OJI91756.1"/>
    </source>
</evidence>
<dbReference type="Pfam" id="PF02687">
    <property type="entry name" value="FtsX"/>
    <property type="match status" value="2"/>
</dbReference>
<keyword evidence="2" id="KW-1003">Cell membrane</keyword>
<organism evidence="8 9">
    <name type="scientific">Planktotalea frisia</name>
    <dbReference type="NCBI Taxonomy" id="696762"/>
    <lineage>
        <taxon>Bacteria</taxon>
        <taxon>Pseudomonadati</taxon>
        <taxon>Pseudomonadota</taxon>
        <taxon>Alphaproteobacteria</taxon>
        <taxon>Rhodobacterales</taxon>
        <taxon>Paracoccaceae</taxon>
        <taxon>Planktotalea</taxon>
    </lineage>
</organism>
<dbReference type="PANTHER" id="PTHR30287:SF2">
    <property type="entry name" value="BLL1001 PROTEIN"/>
    <property type="match status" value="1"/>
</dbReference>
<dbReference type="EMBL" id="MLCB01000220">
    <property type="protein sequence ID" value="OJI91756.1"/>
    <property type="molecule type" value="Genomic_DNA"/>
</dbReference>
<feature type="domain" description="ABC3 transporter permease C-terminal" evidence="7">
    <location>
        <begin position="226"/>
        <end position="349"/>
    </location>
</feature>
<feature type="transmembrane region" description="Helical" evidence="6">
    <location>
        <begin position="758"/>
        <end position="779"/>
    </location>
</feature>
<dbReference type="GO" id="GO:0005886">
    <property type="term" value="C:plasma membrane"/>
    <property type="evidence" value="ECO:0007669"/>
    <property type="project" value="UniProtKB-SubCell"/>
</dbReference>
<feature type="transmembrane region" description="Helical" evidence="6">
    <location>
        <begin position="665"/>
        <end position="687"/>
    </location>
</feature>
<keyword evidence="9" id="KW-1185">Reference proteome</keyword>
<dbReference type="RefSeq" id="WP_072632492.1">
    <property type="nucleotide sequence ID" value="NZ_MLCB01000220.1"/>
</dbReference>
<feature type="transmembrane region" description="Helical" evidence="6">
    <location>
        <begin position="267"/>
        <end position="298"/>
    </location>
</feature>
<keyword evidence="3 6" id="KW-0812">Transmembrane</keyword>
<feature type="transmembrane region" description="Helical" evidence="6">
    <location>
        <begin position="323"/>
        <end position="346"/>
    </location>
</feature>
<feature type="transmembrane region" description="Helical" evidence="6">
    <location>
        <begin position="367"/>
        <end position="390"/>
    </location>
</feature>
<keyword evidence="5 6" id="KW-0472">Membrane</keyword>
<dbReference type="STRING" id="696762.PFRI_40270"/>
<comment type="subcellular location">
    <subcellularLocation>
        <location evidence="1">Cell membrane</location>
        <topology evidence="1">Multi-pass membrane protein</topology>
    </subcellularLocation>
</comment>
<gene>
    <name evidence="8" type="ORF">PFRI_40270</name>
</gene>
<feature type="domain" description="ABC3 transporter permease C-terminal" evidence="7">
    <location>
        <begin position="668"/>
        <end position="786"/>
    </location>
</feature>
<keyword evidence="4 6" id="KW-1133">Transmembrane helix</keyword>
<comment type="caution">
    <text evidence="8">The sequence shown here is derived from an EMBL/GenBank/DDBJ whole genome shotgun (WGS) entry which is preliminary data.</text>
</comment>